<evidence type="ECO:0000313" key="10">
    <source>
        <dbReference type="Proteomes" id="UP000193560"/>
    </source>
</evidence>
<dbReference type="EMBL" id="MCGE01000001">
    <property type="protein sequence ID" value="ORZ25172.1"/>
    <property type="molecule type" value="Genomic_DNA"/>
</dbReference>
<feature type="compositionally biased region" description="Basic and acidic residues" evidence="5">
    <location>
        <begin position="1250"/>
        <end position="1265"/>
    </location>
</feature>
<evidence type="ECO:0008006" key="11">
    <source>
        <dbReference type="Google" id="ProtNLM"/>
    </source>
</evidence>
<evidence type="ECO:0000256" key="2">
    <source>
        <dbReference type="ARBA" id="ARBA00022448"/>
    </source>
</evidence>
<evidence type="ECO:0000259" key="7">
    <source>
        <dbReference type="Pfam" id="PF25036"/>
    </source>
</evidence>
<dbReference type="InterPro" id="IPR026854">
    <property type="entry name" value="VPS13_N"/>
</dbReference>
<keyword evidence="10" id="KW-1185">Reference proteome</keyword>
<feature type="region of interest" description="Disordered" evidence="5">
    <location>
        <begin position="434"/>
        <end position="462"/>
    </location>
</feature>
<dbReference type="GO" id="GO:0006623">
    <property type="term" value="P:protein targeting to vacuole"/>
    <property type="evidence" value="ECO:0007669"/>
    <property type="project" value="TreeGrafter"/>
</dbReference>
<evidence type="ECO:0000259" key="8">
    <source>
        <dbReference type="Pfam" id="PF25037"/>
    </source>
</evidence>
<dbReference type="InterPro" id="IPR056748">
    <property type="entry name" value="VPS13-like_C"/>
</dbReference>
<feature type="compositionally biased region" description="Low complexity" evidence="5">
    <location>
        <begin position="1063"/>
        <end position="1080"/>
    </location>
</feature>
<dbReference type="PANTHER" id="PTHR16166:SF93">
    <property type="entry name" value="INTERMEMBRANE LIPID TRANSFER PROTEIN VPS13"/>
    <property type="match status" value="1"/>
</dbReference>
<feature type="domain" description="Chorein N-terminal" evidence="6">
    <location>
        <begin position="1"/>
        <end position="1024"/>
    </location>
</feature>
<organism evidence="9 10">
    <name type="scientific">Absidia repens</name>
    <dbReference type="NCBI Taxonomy" id="90262"/>
    <lineage>
        <taxon>Eukaryota</taxon>
        <taxon>Fungi</taxon>
        <taxon>Fungi incertae sedis</taxon>
        <taxon>Mucoromycota</taxon>
        <taxon>Mucoromycotina</taxon>
        <taxon>Mucoromycetes</taxon>
        <taxon>Mucorales</taxon>
        <taxon>Cunninghamellaceae</taxon>
        <taxon>Absidia</taxon>
    </lineage>
</organism>
<dbReference type="Pfam" id="PF25037">
    <property type="entry name" value="VPS13_C"/>
    <property type="match status" value="1"/>
</dbReference>
<dbReference type="InterPro" id="IPR009543">
    <property type="entry name" value="VPS13_VAB"/>
</dbReference>
<gene>
    <name evidence="9" type="ORF">BCR42DRAFT_363165</name>
</gene>
<evidence type="ECO:0000256" key="5">
    <source>
        <dbReference type="SAM" id="MobiDB-lite"/>
    </source>
</evidence>
<dbReference type="Proteomes" id="UP000193560">
    <property type="component" value="Unassembled WGS sequence"/>
</dbReference>
<dbReference type="Pfam" id="PF12624">
    <property type="entry name" value="VPS13_N"/>
    <property type="match status" value="1"/>
</dbReference>
<feature type="domain" description="Intermembrane lipid transfer protein VPS13-like C-terminal" evidence="8">
    <location>
        <begin position="2551"/>
        <end position="2635"/>
    </location>
</feature>
<dbReference type="GO" id="GO:0045324">
    <property type="term" value="P:late endosome to vacuole transport"/>
    <property type="evidence" value="ECO:0007669"/>
    <property type="project" value="TreeGrafter"/>
</dbReference>
<dbReference type="GO" id="GO:0007005">
    <property type="term" value="P:mitochondrion organization"/>
    <property type="evidence" value="ECO:0007669"/>
    <property type="project" value="TreeGrafter"/>
</dbReference>
<feature type="region of interest" description="Disordered" evidence="5">
    <location>
        <begin position="1054"/>
        <end position="1080"/>
    </location>
</feature>
<name>A0A1X2J015_9FUNG</name>
<dbReference type="GO" id="GO:0006869">
    <property type="term" value="P:lipid transport"/>
    <property type="evidence" value="ECO:0007669"/>
    <property type="project" value="UniProtKB-KW"/>
</dbReference>
<evidence type="ECO:0000256" key="4">
    <source>
        <dbReference type="SAM" id="Coils"/>
    </source>
</evidence>
<evidence type="ECO:0000256" key="3">
    <source>
        <dbReference type="ARBA" id="ARBA00023055"/>
    </source>
</evidence>
<evidence type="ECO:0000256" key="1">
    <source>
        <dbReference type="ARBA" id="ARBA00006545"/>
    </source>
</evidence>
<protein>
    <recommendedName>
        <fullName evidence="11">Vacuolar protein sorting-associated protein</fullName>
    </recommendedName>
</protein>
<reference evidence="9 10" key="1">
    <citation type="submission" date="2016-07" db="EMBL/GenBank/DDBJ databases">
        <title>Pervasive Adenine N6-methylation of Active Genes in Fungi.</title>
        <authorList>
            <consortium name="DOE Joint Genome Institute"/>
            <person name="Mondo S.J."/>
            <person name="Dannebaum R.O."/>
            <person name="Kuo R.C."/>
            <person name="Labutti K."/>
            <person name="Haridas S."/>
            <person name="Kuo A."/>
            <person name="Salamov A."/>
            <person name="Ahrendt S.R."/>
            <person name="Lipzen A."/>
            <person name="Sullivan W."/>
            <person name="Andreopoulos W.B."/>
            <person name="Clum A."/>
            <person name="Lindquist E."/>
            <person name="Daum C."/>
            <person name="Ramamoorthy G.K."/>
            <person name="Gryganskyi A."/>
            <person name="Culley D."/>
            <person name="Magnuson J.K."/>
            <person name="James T.Y."/>
            <person name="O'Malley M.A."/>
            <person name="Stajich J.E."/>
            <person name="Spatafora J.W."/>
            <person name="Visel A."/>
            <person name="Grigoriev I.V."/>
        </authorList>
    </citation>
    <scope>NUCLEOTIDE SEQUENCE [LARGE SCALE GENOMIC DNA]</scope>
    <source>
        <strain evidence="9 10">NRRL 1336</strain>
    </source>
</reference>
<comment type="caution">
    <text evidence="9">The sequence shown here is derived from an EMBL/GenBank/DDBJ whole genome shotgun (WGS) entry which is preliminary data.</text>
</comment>
<dbReference type="InterPro" id="IPR026847">
    <property type="entry name" value="VPS13"/>
</dbReference>
<feature type="domain" description="Vacuolar protein sorting-associated protein 13 VPS13 adaptor binding" evidence="7">
    <location>
        <begin position="1455"/>
        <end position="2016"/>
    </location>
</feature>
<sequence>MLEALVATILNRVLGNYVSNLNYDQLKIAIWNGEVNLQNLNLRKDALDSLRLPIDVVEGNLGELTLSIPWSNLKTKPVKVHIKNVYLLAAPKTGTTVNLEEEEERAQQMKQQKLEAAELLEASKHDSKAKDGNDSSSNSGGFVHQLTTKIIDNLQLSFENIHLRYEDHVSCVDQPFAVGITLKELSAISTDGDWQPAFIGDLANTIHKLATLNSLSVYWNTGSASLAGLPSDQAPQIYTDLIPTDDNVLKEHQYIVKPVSGVGKIKLNKVYDEKVAQVDTTLLFEELAFGLDNEQYRDALLLVDLLHSNMKKQQHLKFRPPPGTSPKSDPKAYFKYAGQTVLSRIHERNYKWTWDHFKKRRDERVAYIDTYLTVHRNKASSQQKAQFAQLERDLSFEDIRFYRSIAKRHLRRDLERDAKLKQEKSKKGWFGSLWSSSNSSSKGDDGDDGDSSTDKNSDSTVLTDEQRKELYAAIDYDEDKDDIANSMDIPKNTMKFVLNTKLNRGSIRLIQNPHTTKHQIASIVLDTVGIQAIQYADSMKVSTSLGDLQLFDGSTKDTLYPQLIGVKKDSEKGTLSIVDAARNGEKSLGVQPTQLSNNQQPFLAIDYQLKPLDKKADQAIKVVMQHLEIIYNPTVIQEILSFFKGPSTDSESFDALVQVAGHTLEGFKQQTRAGLQHALETHTTLALDVDMKAPVIIIPENCLNEDSAVMIVDTGHIRVNSDLANQDLVEEFKADKGKDFGPDDYKRLEGLMYDKIRVELTQVKLLVGWNLKKCLAQLNSVSSSVPDGADEYVLYGVDLNLLVEQCILPGASQFAKFRIYGKVPVISMNLSPKKYKALMVVINRITSSSKDDGATGEATDEKQQYRTITEQQKQHDLALIVDNDNNDKELKPQKTSTDGIQLDFKFDMDLLCLELFNDSNNDDSSGIPTSLCRLSLDKTSAKLLTTMKQAMQMELQIQSINLCDTRQDSISQFRDILPAGKLLDGPQIQVKFKSGTKTNDGIPISDVSVTLDRPEMILSLDYLMLLKEFFAPPDIHPPQPTEAQAYVASLHENENGGQQNLQKSSSTTKTTSPSVSSGTKLETRPASILHFNVAVVGLEIVCLANPGLRHSEAMVLSFKRLSVSQQEQFALQLDGIGLFLCRMGNRAESLISLVEPFGVDVDMQTQTPSTDQKDIKINSHVQPITLRISYRDILLIMDIVNKVTTIVGKRTNDDGSSAKQDHDDKHTVDAYMDDVLNATSLNSASGYRLARHESRTSRIPDEQQTRRPAKLQPPSDQSGEIITRELVNARFEQFQLILIEDLHDLPFMDFIIKPFNVSVSDWSKSIAVNTKISTRFNYFNFKNSLWEPLIEPYDFDINVNKNPTTSALDIGVSSTEILNVNLSHVFLETLLSISSTLSEIQPLPENTQKQIKPFVIENRTGHDIRFWNMSDDIHEGDTNTCLLKNGQDQDWAFKDWEKRKESLDVHDNSLGVELLDTDWKSICHIPIDVVGNESYRLKNGREEFQQWMVVEVELKNHVKHVTFHGGLILDNQCDKSMQITLMDQSRKIVSSVWTTNSEDTFYVPIGISDGPWISVRPSDQYGWSEQLVHWSDLVHAKSPTTISCKSHETGTPEFIYHLRAISDAKNPIPRQYPIMRIQFGAPIKITNNLPFGFEWTMMDQVTRQCYSTVIDSGKSEGLQTFRYAGKLAFTMGIQHKDYGVTDLTTINITDDAPEDGIPVLVKDKAGNSIYLRMALRREKHGKYGLRIAIYPSYLVLNKSGCPISIRLRESKTVKMTYDIPAFESQVTPQMFSYPVTDSKNRAEISISGSNWSQPLSLEAVGSSMDLQLDNGKEHEINAGIHIEEGTGLYHLTKLIIVSPRFILKNDTSFNLQLIEYDSSDAIALGSQEELPLYMTRKARSFKWLCLQLPNIENIRSAPFDIQEIGTTFIKVYKDGSTRPILIQASAIVKHATIFVTFKQAKEWPYLIVNGSSTDVTIYQESYGDSKNKKLPAQPRKYRLSTEEKYMEYSWDMPTAKERRLVLEVEGKTRTLDINAIGTQIPFKYKKQQQGSGGGTLAIDVASRDASLVLLLTDFKEDTSLFRPTSPSGSSVASSSASSKSSISGDHFETVDIELLVNFTFKLQLRGIGISIVDRKPQEILYASFKDIDFKYIDSNLYQSIRTSIQWIEIDNQLYGSTYPILFYPSTLPKIPPSGSNVHPTFHIALDKVKDSSHGVTYFKLFSVLLQEVSIELDEDLLYALMDFSQFDVMKRQRKPKVSPRLFDSKMEAPPAKNNDALFYFEEFCIQPMRLNISFARSARVSTVDINENSNSPLAYLFDVLTMTIGNVNDAPIKLNALMVNNLRANPQDISSKVALHYQGQVVYQIHRVLGSADLIGNPVGLFNNLSSGVGELFYEPYQGFVASDRPQDLGIGIARGVGGLLQKSVFGVTDSLSRITGSLGKGLASATMDDKFQDRRRKMTRNKPQHAIFGVTQGVTYLGTSLVSGVTGLVKQPMEGANKSGVGGFFGGIGKGLVGAVTKPVVGVFDLASNVTAGIRETTTLFEDGALVKERLPRFIGKDGALIIYSQSEALGQTWMKEMNDGSYSEEKYIAHSMTNNEEHAVIVTCQYLFIVHTRKLAVVWSEKLENLETCRWATASGSGKNQGDQLIIQTKSKQTKTIQFLKSSSGLSFTKQVQATLDQLHEQHNRK</sequence>
<feature type="coiled-coil region" evidence="4">
    <location>
        <begin position="92"/>
        <end position="119"/>
    </location>
</feature>
<comment type="similarity">
    <text evidence="1">Belongs to the VPS13 family.</text>
</comment>
<dbReference type="Pfam" id="PF25036">
    <property type="entry name" value="VPS13_VAB"/>
    <property type="match status" value="1"/>
</dbReference>
<keyword evidence="4" id="KW-0175">Coiled coil</keyword>
<evidence type="ECO:0000259" key="6">
    <source>
        <dbReference type="Pfam" id="PF12624"/>
    </source>
</evidence>
<accession>A0A1X2J015</accession>
<dbReference type="GO" id="GO:0045053">
    <property type="term" value="P:protein retention in Golgi apparatus"/>
    <property type="evidence" value="ECO:0007669"/>
    <property type="project" value="TreeGrafter"/>
</dbReference>
<proteinExistence type="inferred from homology"/>
<feature type="region of interest" description="Disordered" evidence="5">
    <location>
        <begin position="1246"/>
        <end position="1278"/>
    </location>
</feature>
<dbReference type="OrthoDB" id="428159at2759"/>
<keyword evidence="3" id="KW-0445">Lipid transport</keyword>
<dbReference type="PANTHER" id="PTHR16166">
    <property type="entry name" value="VACUOLAR PROTEIN SORTING-ASSOCIATED PROTEIN VPS13"/>
    <property type="match status" value="1"/>
</dbReference>
<feature type="compositionally biased region" description="Low complexity" evidence="5">
    <location>
        <begin position="2085"/>
        <end position="2103"/>
    </location>
</feature>
<evidence type="ECO:0000313" key="9">
    <source>
        <dbReference type="EMBL" id="ORZ25172.1"/>
    </source>
</evidence>
<keyword evidence="2" id="KW-0813">Transport</keyword>
<feature type="region of interest" description="Disordered" evidence="5">
    <location>
        <begin position="2081"/>
        <end position="2103"/>
    </location>
</feature>
<dbReference type="STRING" id="90262.A0A1X2J015"/>